<dbReference type="Proteomes" id="UP000305948">
    <property type="component" value="Unassembled WGS sequence"/>
</dbReference>
<feature type="transmembrane region" description="Helical" evidence="2">
    <location>
        <begin position="30"/>
        <end position="51"/>
    </location>
</feature>
<dbReference type="AlphaFoldDB" id="A0A5C3NDF0"/>
<evidence type="ECO:0000256" key="1">
    <source>
        <dbReference type="SAM" id="MobiDB-lite"/>
    </source>
</evidence>
<accession>A0A5C3NDF0</accession>
<evidence type="ECO:0000256" key="2">
    <source>
        <dbReference type="SAM" id="Phobius"/>
    </source>
</evidence>
<organism evidence="3 4">
    <name type="scientific">Heliocybe sulcata</name>
    <dbReference type="NCBI Taxonomy" id="5364"/>
    <lineage>
        <taxon>Eukaryota</taxon>
        <taxon>Fungi</taxon>
        <taxon>Dikarya</taxon>
        <taxon>Basidiomycota</taxon>
        <taxon>Agaricomycotina</taxon>
        <taxon>Agaricomycetes</taxon>
        <taxon>Gloeophyllales</taxon>
        <taxon>Gloeophyllaceae</taxon>
        <taxon>Heliocybe</taxon>
    </lineage>
</organism>
<evidence type="ECO:0000313" key="3">
    <source>
        <dbReference type="EMBL" id="TFK55383.1"/>
    </source>
</evidence>
<gene>
    <name evidence="3" type="ORF">OE88DRAFT_612322</name>
</gene>
<dbReference type="EMBL" id="ML213504">
    <property type="protein sequence ID" value="TFK55383.1"/>
    <property type="molecule type" value="Genomic_DNA"/>
</dbReference>
<sequence length="178" mass="20249">MDYYDNSDILAPSARPVLRPSSSRSLAPSFWTLFRLAFFATLGTIAYYAFLHYKVHFNAWRERSHRLSMRRRYGIPDDDDRPFNVAFAAAHQARLAQSAKGPTPEARQGSQENFVPVRSGSLDGNGLRQRLNGNDRMSTPQLQSNHNHAAESAINQRNALLNNAPRNVFVLFRHVYCL</sequence>
<feature type="compositionally biased region" description="Polar residues" evidence="1">
    <location>
        <begin position="131"/>
        <end position="150"/>
    </location>
</feature>
<proteinExistence type="predicted"/>
<keyword evidence="2" id="KW-1133">Transmembrane helix</keyword>
<evidence type="ECO:0000313" key="4">
    <source>
        <dbReference type="Proteomes" id="UP000305948"/>
    </source>
</evidence>
<dbReference type="OrthoDB" id="9451547at2759"/>
<keyword evidence="4" id="KW-1185">Reference proteome</keyword>
<keyword evidence="2" id="KW-0812">Transmembrane</keyword>
<feature type="region of interest" description="Disordered" evidence="1">
    <location>
        <begin position="98"/>
        <end position="150"/>
    </location>
</feature>
<protein>
    <submittedName>
        <fullName evidence="3">Uncharacterized protein</fullName>
    </submittedName>
</protein>
<dbReference type="STRING" id="5364.A0A5C3NDF0"/>
<keyword evidence="2" id="KW-0472">Membrane</keyword>
<reference evidence="3 4" key="1">
    <citation type="journal article" date="2019" name="Nat. Ecol. Evol.">
        <title>Megaphylogeny resolves global patterns of mushroom evolution.</title>
        <authorList>
            <person name="Varga T."/>
            <person name="Krizsan K."/>
            <person name="Foldi C."/>
            <person name="Dima B."/>
            <person name="Sanchez-Garcia M."/>
            <person name="Sanchez-Ramirez S."/>
            <person name="Szollosi G.J."/>
            <person name="Szarkandi J.G."/>
            <person name="Papp V."/>
            <person name="Albert L."/>
            <person name="Andreopoulos W."/>
            <person name="Angelini C."/>
            <person name="Antonin V."/>
            <person name="Barry K.W."/>
            <person name="Bougher N.L."/>
            <person name="Buchanan P."/>
            <person name="Buyck B."/>
            <person name="Bense V."/>
            <person name="Catcheside P."/>
            <person name="Chovatia M."/>
            <person name="Cooper J."/>
            <person name="Damon W."/>
            <person name="Desjardin D."/>
            <person name="Finy P."/>
            <person name="Geml J."/>
            <person name="Haridas S."/>
            <person name="Hughes K."/>
            <person name="Justo A."/>
            <person name="Karasinski D."/>
            <person name="Kautmanova I."/>
            <person name="Kiss B."/>
            <person name="Kocsube S."/>
            <person name="Kotiranta H."/>
            <person name="LaButti K.M."/>
            <person name="Lechner B.E."/>
            <person name="Liimatainen K."/>
            <person name="Lipzen A."/>
            <person name="Lukacs Z."/>
            <person name="Mihaltcheva S."/>
            <person name="Morgado L.N."/>
            <person name="Niskanen T."/>
            <person name="Noordeloos M.E."/>
            <person name="Ohm R.A."/>
            <person name="Ortiz-Santana B."/>
            <person name="Ovrebo C."/>
            <person name="Racz N."/>
            <person name="Riley R."/>
            <person name="Savchenko A."/>
            <person name="Shiryaev A."/>
            <person name="Soop K."/>
            <person name="Spirin V."/>
            <person name="Szebenyi C."/>
            <person name="Tomsovsky M."/>
            <person name="Tulloss R.E."/>
            <person name="Uehling J."/>
            <person name="Grigoriev I.V."/>
            <person name="Vagvolgyi C."/>
            <person name="Papp T."/>
            <person name="Martin F.M."/>
            <person name="Miettinen O."/>
            <person name="Hibbett D.S."/>
            <person name="Nagy L.G."/>
        </authorList>
    </citation>
    <scope>NUCLEOTIDE SEQUENCE [LARGE SCALE GENOMIC DNA]</scope>
    <source>
        <strain evidence="3 4">OMC1185</strain>
    </source>
</reference>
<name>A0A5C3NDF0_9AGAM</name>